<dbReference type="InterPro" id="IPR036291">
    <property type="entry name" value="NAD(P)-bd_dom_sf"/>
</dbReference>
<name>A0A2Z6NSY5_TRISU</name>
<proteinExistence type="predicted"/>
<evidence type="ECO:0000313" key="3">
    <source>
        <dbReference type="Proteomes" id="UP000242715"/>
    </source>
</evidence>
<dbReference type="Gene3D" id="3.90.25.10">
    <property type="entry name" value="UDP-galactose 4-epimerase, domain 1"/>
    <property type="match status" value="1"/>
</dbReference>
<dbReference type="InterPro" id="IPR050608">
    <property type="entry name" value="NmrA-type/Isoflavone_red_sf"/>
</dbReference>
<accession>A0A2Z6NSY5</accession>
<gene>
    <name evidence="2" type="ORF">TSUD_243440</name>
</gene>
<dbReference type="PANTHER" id="PTHR43349:SF40">
    <property type="entry name" value="PHENYLCOUMARAN BENZYLIC ETHER REDUCTASE-LIKE PROTEIN FI1"/>
    <property type="match status" value="1"/>
</dbReference>
<dbReference type="EMBL" id="DF974297">
    <property type="protein sequence ID" value="GAU47251.1"/>
    <property type="molecule type" value="Genomic_DNA"/>
</dbReference>
<evidence type="ECO:0000259" key="1">
    <source>
        <dbReference type="Pfam" id="PF05368"/>
    </source>
</evidence>
<dbReference type="Proteomes" id="UP000242715">
    <property type="component" value="Unassembled WGS sequence"/>
</dbReference>
<dbReference type="GO" id="GO:0009807">
    <property type="term" value="P:lignan biosynthetic process"/>
    <property type="evidence" value="ECO:0007669"/>
    <property type="project" value="UniProtKB-ARBA"/>
</dbReference>
<sequence length="188" mass="21600">MKVLLKQLSKLMLLFQHLVDHRYMIKRLIAAIKEAGNIKRFFPSEFVFDADRHHAVQLAARLLERKALIRRAIEAEGIPYTYVVSNAFAGCFLPTLAQQNVTAPPRDKVVILGDGNVKEEDIGTYTIKAVDDPRTLNKTIYFRPPANVLTFNEIVSLWENKIKNTLEKIYVPEDQLLKSIQGRYNIDF</sequence>
<dbReference type="SUPFAM" id="SSF51735">
    <property type="entry name" value="NAD(P)-binding Rossmann-fold domains"/>
    <property type="match status" value="1"/>
</dbReference>
<evidence type="ECO:0000313" key="2">
    <source>
        <dbReference type="EMBL" id="GAU47251.1"/>
    </source>
</evidence>
<feature type="domain" description="NmrA-like" evidence="1">
    <location>
        <begin position="26"/>
        <end position="180"/>
    </location>
</feature>
<dbReference type="Gene3D" id="3.40.50.720">
    <property type="entry name" value="NAD(P)-binding Rossmann-like Domain"/>
    <property type="match status" value="1"/>
</dbReference>
<dbReference type="AlphaFoldDB" id="A0A2Z6NSY5"/>
<dbReference type="PANTHER" id="PTHR43349">
    <property type="entry name" value="PINORESINOL REDUCTASE-RELATED"/>
    <property type="match status" value="1"/>
</dbReference>
<dbReference type="Pfam" id="PF05368">
    <property type="entry name" value="NmrA"/>
    <property type="match status" value="1"/>
</dbReference>
<reference evidence="3" key="1">
    <citation type="journal article" date="2017" name="Front. Plant Sci.">
        <title>Climate Clever Clovers: New Paradigm to Reduce the Environmental Footprint of Ruminants by Breeding Low Methanogenic Forages Utilizing Haplotype Variation.</title>
        <authorList>
            <person name="Kaur P."/>
            <person name="Appels R."/>
            <person name="Bayer P.E."/>
            <person name="Keeble-Gagnere G."/>
            <person name="Wang J."/>
            <person name="Hirakawa H."/>
            <person name="Shirasawa K."/>
            <person name="Vercoe P."/>
            <person name="Stefanova K."/>
            <person name="Durmic Z."/>
            <person name="Nichols P."/>
            <person name="Revell C."/>
            <person name="Isobe S.N."/>
            <person name="Edwards D."/>
            <person name="Erskine W."/>
        </authorList>
    </citation>
    <scope>NUCLEOTIDE SEQUENCE [LARGE SCALE GENOMIC DNA]</scope>
    <source>
        <strain evidence="3">cv. Daliak</strain>
    </source>
</reference>
<protein>
    <recommendedName>
        <fullName evidence="1">NmrA-like domain-containing protein</fullName>
    </recommendedName>
</protein>
<keyword evidence="3" id="KW-1185">Reference proteome</keyword>
<dbReference type="OrthoDB" id="419598at2759"/>
<dbReference type="InterPro" id="IPR008030">
    <property type="entry name" value="NmrA-like"/>
</dbReference>
<organism evidence="2 3">
    <name type="scientific">Trifolium subterraneum</name>
    <name type="common">Subterranean clover</name>
    <dbReference type="NCBI Taxonomy" id="3900"/>
    <lineage>
        <taxon>Eukaryota</taxon>
        <taxon>Viridiplantae</taxon>
        <taxon>Streptophyta</taxon>
        <taxon>Embryophyta</taxon>
        <taxon>Tracheophyta</taxon>
        <taxon>Spermatophyta</taxon>
        <taxon>Magnoliopsida</taxon>
        <taxon>eudicotyledons</taxon>
        <taxon>Gunneridae</taxon>
        <taxon>Pentapetalae</taxon>
        <taxon>rosids</taxon>
        <taxon>fabids</taxon>
        <taxon>Fabales</taxon>
        <taxon>Fabaceae</taxon>
        <taxon>Papilionoideae</taxon>
        <taxon>50 kb inversion clade</taxon>
        <taxon>NPAAA clade</taxon>
        <taxon>Hologalegina</taxon>
        <taxon>IRL clade</taxon>
        <taxon>Trifolieae</taxon>
        <taxon>Trifolium</taxon>
    </lineage>
</organism>